<evidence type="ECO:0000256" key="3">
    <source>
        <dbReference type="ARBA" id="ARBA00008290"/>
    </source>
</evidence>
<evidence type="ECO:0000256" key="11">
    <source>
        <dbReference type="RuleBase" id="RU004386"/>
    </source>
</evidence>
<evidence type="ECO:0000256" key="2">
    <source>
        <dbReference type="ARBA" id="ARBA00001947"/>
    </source>
</evidence>
<evidence type="ECO:0000313" key="12">
    <source>
        <dbReference type="Proteomes" id="UP000504607"/>
    </source>
</evidence>
<keyword evidence="7 11" id="KW-0479">Metal-binding</keyword>
<comment type="similarity">
    <text evidence="3 11">Belongs to the peptidase M18 family.</text>
</comment>
<dbReference type="RefSeq" id="XP_029118355.1">
    <property type="nucleotide sequence ID" value="XM_029262522.1"/>
</dbReference>
<dbReference type="Pfam" id="PF02127">
    <property type="entry name" value="Peptidase_M18"/>
    <property type="match status" value="1"/>
</dbReference>
<keyword evidence="6 11" id="KW-0645">Protease</keyword>
<dbReference type="GO" id="GO:0004177">
    <property type="term" value="F:aminopeptidase activity"/>
    <property type="evidence" value="ECO:0007669"/>
    <property type="project" value="UniProtKB-KW"/>
</dbReference>
<evidence type="ECO:0000256" key="9">
    <source>
        <dbReference type="ARBA" id="ARBA00022833"/>
    </source>
</evidence>
<evidence type="ECO:0000256" key="1">
    <source>
        <dbReference type="ARBA" id="ARBA00001335"/>
    </source>
</evidence>
<dbReference type="InterPro" id="IPR023358">
    <property type="entry name" value="Peptidase_M18_dom2"/>
</dbReference>
<evidence type="ECO:0000256" key="10">
    <source>
        <dbReference type="ARBA" id="ARBA00023049"/>
    </source>
</evidence>
<dbReference type="RefSeq" id="XP_029118356.1">
    <property type="nucleotide sequence ID" value="XM_029262523.1"/>
</dbReference>
<keyword evidence="10 11" id="KW-0482">Metalloprotease</keyword>
<comment type="cofactor">
    <cofactor evidence="2">
        <name>Zn(2+)</name>
        <dbReference type="ChEBI" id="CHEBI:29105"/>
    </cofactor>
</comment>
<keyword evidence="5 11" id="KW-0031">Aminopeptidase</keyword>
<keyword evidence="8 11" id="KW-0378">Hydrolase</keyword>
<dbReference type="PANTHER" id="PTHR28570">
    <property type="entry name" value="ASPARTYL AMINOPEPTIDASE"/>
    <property type="match status" value="1"/>
</dbReference>
<dbReference type="GO" id="GO:0008270">
    <property type="term" value="F:zinc ion binding"/>
    <property type="evidence" value="ECO:0007669"/>
    <property type="project" value="InterPro"/>
</dbReference>
<dbReference type="PRINTS" id="PR00932">
    <property type="entry name" value="AMINO1PTASE"/>
</dbReference>
<gene>
    <name evidence="13 14" type="primary">LOC105038232</name>
</gene>
<evidence type="ECO:0000256" key="8">
    <source>
        <dbReference type="ARBA" id="ARBA00022801"/>
    </source>
</evidence>
<reference evidence="13 14" key="1">
    <citation type="submission" date="2025-04" db="UniProtKB">
        <authorList>
            <consortium name="RefSeq"/>
        </authorList>
    </citation>
    <scope>IDENTIFICATION</scope>
</reference>
<proteinExistence type="inferred from homology"/>
<sequence length="233" mass="26374">MALSRLQLLKPPPPSLYHSPPSPLLLSFPFPRVAPPPRRLVCSKSDSAAPGQCPWIPESYHRQWFPLSSFLVDLISVSFSFFGKKMKQDWGSGESCPWAIFFVISTNFGLSSSPPLWRNGNRLRRGARNMSSLIAFVVREKCNIGSMFQGIAAQTDRPCWKQKPRSASSRSGFLMVNVQTYGGGLWHKWFGRDQKLAQRVVLKLAMVLMHKLVKVRRAFSHVPMLAIHLESQH</sequence>
<evidence type="ECO:0000313" key="14">
    <source>
        <dbReference type="RefSeq" id="XP_029118356.1"/>
    </source>
</evidence>
<dbReference type="GO" id="GO:0008237">
    <property type="term" value="F:metallopeptidase activity"/>
    <property type="evidence" value="ECO:0007669"/>
    <property type="project" value="UniProtKB-KW"/>
</dbReference>
<dbReference type="Gene3D" id="3.40.630.10">
    <property type="entry name" value="Zn peptidases"/>
    <property type="match status" value="1"/>
</dbReference>
<evidence type="ECO:0000256" key="6">
    <source>
        <dbReference type="ARBA" id="ARBA00022670"/>
    </source>
</evidence>
<dbReference type="SUPFAM" id="SSF101821">
    <property type="entry name" value="Aminopeptidase/glucanase lid domain"/>
    <property type="match status" value="1"/>
</dbReference>
<keyword evidence="12" id="KW-1185">Reference proteome</keyword>
<dbReference type="GO" id="GO:0006508">
    <property type="term" value="P:proteolysis"/>
    <property type="evidence" value="ECO:0007669"/>
    <property type="project" value="UniProtKB-KW"/>
</dbReference>
<evidence type="ECO:0000313" key="13">
    <source>
        <dbReference type="RefSeq" id="XP_029118355.1"/>
    </source>
</evidence>
<dbReference type="InterPro" id="IPR001948">
    <property type="entry name" value="Peptidase_M18"/>
</dbReference>
<evidence type="ECO:0000256" key="4">
    <source>
        <dbReference type="ARBA" id="ARBA00011965"/>
    </source>
</evidence>
<dbReference type="Proteomes" id="UP000504607">
    <property type="component" value="Chromosome 2"/>
</dbReference>
<dbReference type="OrthoDB" id="9880441at2759"/>
<keyword evidence="9 11" id="KW-0862">Zinc</keyword>
<dbReference type="Gene3D" id="2.30.250.10">
    <property type="entry name" value="Aminopeptidase i, Domain 2"/>
    <property type="match status" value="1"/>
</dbReference>
<evidence type="ECO:0000256" key="5">
    <source>
        <dbReference type="ARBA" id="ARBA00022438"/>
    </source>
</evidence>
<name>A0A8N4F0N9_ELAGV</name>
<dbReference type="EC" id="3.4.11.21" evidence="4"/>
<dbReference type="PANTHER" id="PTHR28570:SF3">
    <property type="entry name" value="ASPARTYL AMINOPEPTIDASE"/>
    <property type="match status" value="1"/>
</dbReference>
<accession>A0A8N4F0N9</accession>
<protein>
    <recommendedName>
        <fullName evidence="4">aspartyl aminopeptidase</fullName>
        <ecNumber evidence="4">3.4.11.21</ecNumber>
    </recommendedName>
</protein>
<evidence type="ECO:0000256" key="7">
    <source>
        <dbReference type="ARBA" id="ARBA00022723"/>
    </source>
</evidence>
<organism evidence="12 13">
    <name type="scientific">Elaeis guineensis var. tenera</name>
    <name type="common">Oil palm</name>
    <dbReference type="NCBI Taxonomy" id="51953"/>
    <lineage>
        <taxon>Eukaryota</taxon>
        <taxon>Viridiplantae</taxon>
        <taxon>Streptophyta</taxon>
        <taxon>Embryophyta</taxon>
        <taxon>Tracheophyta</taxon>
        <taxon>Spermatophyta</taxon>
        <taxon>Magnoliopsida</taxon>
        <taxon>Liliopsida</taxon>
        <taxon>Arecaceae</taxon>
        <taxon>Arecoideae</taxon>
        <taxon>Cocoseae</taxon>
        <taxon>Elaeidinae</taxon>
        <taxon>Elaeis</taxon>
    </lineage>
</organism>
<dbReference type="GO" id="GO:0005737">
    <property type="term" value="C:cytoplasm"/>
    <property type="evidence" value="ECO:0007669"/>
    <property type="project" value="UniProtKB-ARBA"/>
</dbReference>
<dbReference type="AlphaFoldDB" id="A0A8N4F0N9"/>
<comment type="catalytic activity">
    <reaction evidence="1">
        <text>Release of an N-terminal aspartate or glutamate from a peptide, with a preference for aspartate.</text>
        <dbReference type="EC" id="3.4.11.21"/>
    </reaction>
</comment>